<dbReference type="SUPFAM" id="SSF50978">
    <property type="entry name" value="WD40 repeat-like"/>
    <property type="match status" value="1"/>
</dbReference>
<keyword evidence="2" id="KW-0542">Nucleomorph</keyword>
<accession>A0A0H5BQY8</accession>
<organism evidence="2">
    <name type="scientific">Amorphochlora amoebiformis</name>
    <dbReference type="NCBI Taxonomy" id="1561963"/>
    <lineage>
        <taxon>Eukaryota</taxon>
        <taxon>Sar</taxon>
        <taxon>Rhizaria</taxon>
        <taxon>Cercozoa</taxon>
        <taxon>Chlorarachniophyceae</taxon>
        <taxon>Amorphochlora</taxon>
    </lineage>
</organism>
<dbReference type="EMBL" id="AB996602">
    <property type="protein sequence ID" value="BAS01774.1"/>
    <property type="molecule type" value="Genomic_DNA"/>
</dbReference>
<evidence type="ECO:0000313" key="2">
    <source>
        <dbReference type="EMBL" id="BAS01774.1"/>
    </source>
</evidence>
<protein>
    <submittedName>
        <fullName evidence="2">Uncharacterized protein</fullName>
    </submittedName>
</protein>
<evidence type="ECO:0000256" key="1">
    <source>
        <dbReference type="SAM" id="Phobius"/>
    </source>
</evidence>
<feature type="transmembrane region" description="Helical" evidence="1">
    <location>
        <begin position="21"/>
        <end position="43"/>
    </location>
</feature>
<dbReference type="InterPro" id="IPR036322">
    <property type="entry name" value="WD40_repeat_dom_sf"/>
</dbReference>
<keyword evidence="1" id="KW-1133">Transmembrane helix</keyword>
<keyword evidence="1" id="KW-0472">Membrane</keyword>
<reference evidence="2" key="1">
    <citation type="journal article" date="2015" name="Genome Biol. Evol.">
        <title>Nucleomorph Genome Sequences of Two Chlorarachniophytes, Amorphochlora amoebiformis and Lotharella vacuolata.</title>
        <authorList>
            <person name="Suzuki S."/>
            <person name="Shirato S."/>
            <person name="Hirakawa Y."/>
            <person name="Ishida K."/>
        </authorList>
    </citation>
    <scope>NUCLEOTIDE SEQUENCE</scope>
    <source>
        <strain evidence="2">CCMP2058</strain>
    </source>
</reference>
<keyword evidence="1" id="KW-0812">Transmembrane</keyword>
<name>A0A0H5BQY8_9EUKA</name>
<dbReference type="AlphaFoldDB" id="A0A0H5BQY8"/>
<geneLocation type="nucleomorph" evidence="2"/>
<sequence>MMKFSIYSDSMKRSRIQIRNYIESIGYIIILDQKKIALLVYYFNLLVVNLKKFSFIGSFFIKKNPIAFISTCESNEAFILGNTSGHIVLIDVEKFKVIWRLKLKKYVYKTVIFYDLKKKLICLDTCNRIIIWNFPFSMYCLLKIKNISIKSMQYDFANNFLIIIDFYNNIRVFNIKKKSIVTIIKVIRNKQLNYMHKKLKKIFSYYNKLIIVLYPNFIVNFDFKKRKIGKRVNIKNRIKKSLILLKSINKKIYSCFIFQMQINRGLREIIIKNEEIIGKYNISINTNNYHSTYTIKFLKSQNTIFVSYPSIRYSLFKIKVNNKNYPFAKLLFNFCFVINICDFIIELTTRSNKKTLLSYIRRAKSNVTSIISNKTLIVLEYCNNVPKLSETYAYNYEFFIIMSMFKYNKIILHNYKTNKTQIVVVNKIDISFIGVIKSINNTKYLLAVAKNHFYIVSTKHFTFSIIYDTCLISEVNVIKHVRIPEFYSFSIKINYNTTLALLSYPERKHINRIIILKIPKIMKFVILKWMFSELSQADLSNDATSLIFFLFSNGKMIVYNYQFHKIIKLINFRTQLNIGITSFLKINSYFAFKKSDNCIILMNEKNNTIENNIITNFSLCCHIKDFKQFFLRNNLMLIYSEITKDKIAKNILQHDNSSILLKDKSIGHLMINLIKKAIYVKKILVLYKLISFIVKNCVKPLKMLDYVLINLKIKTQEEIVTIILLNHKLSRNFLFFILLLNSIIRKTSIYSINTIPKNKKTFLNFLILLNNTTAIRLTSSIVNIFHMSYIILFNQ</sequence>
<proteinExistence type="predicted"/>